<protein>
    <submittedName>
        <fullName evidence="2">Uncharacterized protein</fullName>
    </submittedName>
</protein>
<keyword evidence="3" id="KW-1185">Reference proteome</keyword>
<reference evidence="2" key="2">
    <citation type="journal article" date="2023" name="IMA Fungus">
        <title>Comparative genomic study of the Penicillium genus elucidates a diverse pangenome and 15 lateral gene transfer events.</title>
        <authorList>
            <person name="Petersen C."/>
            <person name="Sorensen T."/>
            <person name="Nielsen M.R."/>
            <person name="Sondergaard T.E."/>
            <person name="Sorensen J.L."/>
            <person name="Fitzpatrick D.A."/>
            <person name="Frisvad J.C."/>
            <person name="Nielsen K.L."/>
        </authorList>
    </citation>
    <scope>NUCLEOTIDE SEQUENCE</scope>
    <source>
        <strain evidence="2">IBT 15544</strain>
    </source>
</reference>
<comment type="caution">
    <text evidence="2">The sequence shown here is derived from an EMBL/GenBank/DDBJ whole genome shotgun (WGS) entry which is preliminary data.</text>
</comment>
<feature type="compositionally biased region" description="Low complexity" evidence="1">
    <location>
        <begin position="139"/>
        <end position="160"/>
    </location>
</feature>
<dbReference type="AlphaFoldDB" id="A0A9W9M9K1"/>
<evidence type="ECO:0000313" key="2">
    <source>
        <dbReference type="EMBL" id="KAJ5194876.1"/>
    </source>
</evidence>
<sequence>MAFSEAIEDDKPASAAETVDRFASGKLRACQLCSSKKKRCTHRGGDHGVVGETDLTMNTRLRKREQGEASVRETQPHFPSLFSLKFPKLTLIKVTDTSHAKSPSSPASTSSTTDTNEMEKFNGRHKRSVSVKSARKNAESTAPAKTATTKTTRATNGETAASNATVPEPPTDMLRGSIALSVHSVYAHELQQRLDDFEAKFEASMAAHEATKEAAQAVRETVHGWVDAWTSGR</sequence>
<gene>
    <name evidence="2" type="ORF">N7498_008314</name>
</gene>
<name>A0A9W9M9K1_9EURO</name>
<accession>A0A9W9M9K1</accession>
<dbReference type="RefSeq" id="XP_058305364.1">
    <property type="nucleotide sequence ID" value="XM_058455376.1"/>
</dbReference>
<dbReference type="Proteomes" id="UP001150904">
    <property type="component" value="Unassembled WGS sequence"/>
</dbReference>
<feature type="compositionally biased region" description="Low complexity" evidence="1">
    <location>
        <begin position="100"/>
        <end position="115"/>
    </location>
</feature>
<proteinExistence type="predicted"/>
<feature type="compositionally biased region" description="Basic residues" evidence="1">
    <location>
        <begin position="123"/>
        <end position="135"/>
    </location>
</feature>
<evidence type="ECO:0000256" key="1">
    <source>
        <dbReference type="SAM" id="MobiDB-lite"/>
    </source>
</evidence>
<reference evidence="2" key="1">
    <citation type="submission" date="2022-12" db="EMBL/GenBank/DDBJ databases">
        <authorList>
            <person name="Petersen C."/>
        </authorList>
    </citation>
    <scope>NUCLEOTIDE SEQUENCE</scope>
    <source>
        <strain evidence="2">IBT 15544</strain>
    </source>
</reference>
<feature type="region of interest" description="Disordered" evidence="1">
    <location>
        <begin position="96"/>
        <end position="170"/>
    </location>
</feature>
<organism evidence="2 3">
    <name type="scientific">Penicillium cinerascens</name>
    <dbReference type="NCBI Taxonomy" id="70096"/>
    <lineage>
        <taxon>Eukaryota</taxon>
        <taxon>Fungi</taxon>
        <taxon>Dikarya</taxon>
        <taxon>Ascomycota</taxon>
        <taxon>Pezizomycotina</taxon>
        <taxon>Eurotiomycetes</taxon>
        <taxon>Eurotiomycetidae</taxon>
        <taxon>Eurotiales</taxon>
        <taxon>Aspergillaceae</taxon>
        <taxon>Penicillium</taxon>
    </lineage>
</organism>
<dbReference type="GeneID" id="83182677"/>
<evidence type="ECO:0000313" key="3">
    <source>
        <dbReference type="Proteomes" id="UP001150904"/>
    </source>
</evidence>
<dbReference type="OrthoDB" id="4368676at2759"/>
<dbReference type="EMBL" id="JAPQKR010000015">
    <property type="protein sequence ID" value="KAJ5194876.1"/>
    <property type="molecule type" value="Genomic_DNA"/>
</dbReference>